<dbReference type="PROSITE" id="PS00675">
    <property type="entry name" value="SIGMA54_INTERACT_1"/>
    <property type="match status" value="1"/>
</dbReference>
<dbReference type="PROSITE" id="PS00688">
    <property type="entry name" value="SIGMA54_INTERACT_3"/>
    <property type="match status" value="1"/>
</dbReference>
<protein>
    <recommendedName>
        <fullName evidence="1">DNA-binding transcriptional regulator NtrC</fullName>
    </recommendedName>
    <alternativeName>
        <fullName evidence="10">Nitrogen regulation protein NR(I)</fullName>
    </alternativeName>
    <alternativeName>
        <fullName evidence="11">Nitrogen regulator I</fullName>
    </alternativeName>
</protein>
<name>A0A6V8PTB4_9ACTN</name>
<evidence type="ECO:0000256" key="12">
    <source>
        <dbReference type="PROSITE-ProRule" id="PRU00169"/>
    </source>
</evidence>
<dbReference type="InterPro" id="IPR025662">
    <property type="entry name" value="Sigma_54_int_dom_ATP-bd_1"/>
</dbReference>
<dbReference type="SMART" id="SM00448">
    <property type="entry name" value="REC"/>
    <property type="match status" value="1"/>
</dbReference>
<evidence type="ECO:0000256" key="4">
    <source>
        <dbReference type="ARBA" id="ARBA00023012"/>
    </source>
</evidence>
<feature type="domain" description="Response regulatory" evidence="14">
    <location>
        <begin position="1"/>
        <end position="117"/>
    </location>
</feature>
<keyword evidence="5" id="KW-0805">Transcription regulation</keyword>
<organism evidence="15 16">
    <name type="scientific">Candidatus Hakubella thermalkaliphila</name>
    <dbReference type="NCBI Taxonomy" id="2754717"/>
    <lineage>
        <taxon>Bacteria</taxon>
        <taxon>Bacillati</taxon>
        <taxon>Actinomycetota</taxon>
        <taxon>Actinomycetota incertae sedis</taxon>
        <taxon>Candidatus Hakubellales</taxon>
        <taxon>Candidatus Hakubellaceae</taxon>
        <taxon>Candidatus Hakubella</taxon>
    </lineage>
</organism>
<reference evidence="15 16" key="1">
    <citation type="journal article" date="2020" name="Front. Microbiol.">
        <title>Single-cell genomics of novel Actinobacteria with the Wood-Ljungdahl pathway discovered in a serpentinizing system.</title>
        <authorList>
            <person name="Merino N."/>
            <person name="Kawai M."/>
            <person name="Boyd E.S."/>
            <person name="Colman D.R."/>
            <person name="McGlynn S.E."/>
            <person name="Nealson K.H."/>
            <person name="Kurokawa K."/>
            <person name="Hongoh Y."/>
        </authorList>
    </citation>
    <scope>NUCLEOTIDE SEQUENCE [LARGE SCALE GENOMIC DNA]</scope>
    <source>
        <strain evidence="15 16">S43</strain>
    </source>
</reference>
<evidence type="ECO:0000256" key="10">
    <source>
        <dbReference type="ARBA" id="ARBA00029881"/>
    </source>
</evidence>
<dbReference type="Pfam" id="PF00158">
    <property type="entry name" value="Sigma54_activat"/>
    <property type="match status" value="1"/>
</dbReference>
<evidence type="ECO:0000259" key="13">
    <source>
        <dbReference type="PROSITE" id="PS50045"/>
    </source>
</evidence>
<dbReference type="InterPro" id="IPR027417">
    <property type="entry name" value="P-loop_NTPase"/>
</dbReference>
<evidence type="ECO:0000313" key="15">
    <source>
        <dbReference type="EMBL" id="GFP35537.1"/>
    </source>
</evidence>
<evidence type="ECO:0000256" key="9">
    <source>
        <dbReference type="ARBA" id="ARBA00023231"/>
    </source>
</evidence>
<keyword evidence="12" id="KW-0597">Phosphoprotein</keyword>
<dbReference type="GO" id="GO:0006355">
    <property type="term" value="P:regulation of DNA-templated transcription"/>
    <property type="evidence" value="ECO:0007669"/>
    <property type="project" value="InterPro"/>
</dbReference>
<evidence type="ECO:0000256" key="2">
    <source>
        <dbReference type="ARBA" id="ARBA00022741"/>
    </source>
</evidence>
<gene>
    <name evidence="15" type="ORF">HKBW3S43_01328</name>
</gene>
<accession>A0A6V8PTB4</accession>
<evidence type="ECO:0000313" key="16">
    <source>
        <dbReference type="Proteomes" id="UP000576480"/>
    </source>
</evidence>
<evidence type="ECO:0000256" key="7">
    <source>
        <dbReference type="ARBA" id="ARBA00023159"/>
    </source>
</evidence>
<dbReference type="PANTHER" id="PTHR32071">
    <property type="entry name" value="TRANSCRIPTIONAL REGULATORY PROTEIN"/>
    <property type="match status" value="1"/>
</dbReference>
<evidence type="ECO:0000256" key="8">
    <source>
        <dbReference type="ARBA" id="ARBA00023163"/>
    </source>
</evidence>
<dbReference type="EMBL" id="BLSB01000128">
    <property type="protein sequence ID" value="GFP35537.1"/>
    <property type="molecule type" value="Genomic_DNA"/>
</dbReference>
<keyword evidence="2" id="KW-0547">Nucleotide-binding</keyword>
<keyword evidence="6" id="KW-0238">DNA-binding</keyword>
<dbReference type="PROSITE" id="PS50110">
    <property type="entry name" value="RESPONSE_REGULATORY"/>
    <property type="match status" value="1"/>
</dbReference>
<dbReference type="RefSeq" id="WP_258188391.1">
    <property type="nucleotide sequence ID" value="NZ_BLSB01000128.1"/>
</dbReference>
<dbReference type="PANTHER" id="PTHR32071:SF95">
    <property type="entry name" value="DNA-BINDING TRANSCRIPTIONAL REGULATOR NTRC"/>
    <property type="match status" value="1"/>
</dbReference>
<dbReference type="InterPro" id="IPR003593">
    <property type="entry name" value="AAA+_ATPase"/>
</dbReference>
<dbReference type="SUPFAM" id="SSF52172">
    <property type="entry name" value="CheY-like"/>
    <property type="match status" value="1"/>
</dbReference>
<dbReference type="FunFam" id="3.40.50.300:FF:000006">
    <property type="entry name" value="DNA-binding transcriptional regulator NtrC"/>
    <property type="match status" value="1"/>
</dbReference>
<feature type="domain" description="Sigma-54 factor interaction" evidence="13">
    <location>
        <begin position="142"/>
        <end position="373"/>
    </location>
</feature>
<evidence type="ECO:0000256" key="11">
    <source>
        <dbReference type="ARBA" id="ARBA00031910"/>
    </source>
</evidence>
<dbReference type="InterPro" id="IPR011006">
    <property type="entry name" value="CheY-like_superfamily"/>
</dbReference>
<dbReference type="GO" id="GO:0000160">
    <property type="term" value="P:phosphorelay signal transduction system"/>
    <property type="evidence" value="ECO:0007669"/>
    <property type="project" value="UniProtKB-KW"/>
</dbReference>
<evidence type="ECO:0000259" key="14">
    <source>
        <dbReference type="PROSITE" id="PS50110"/>
    </source>
</evidence>
<dbReference type="InterPro" id="IPR001789">
    <property type="entry name" value="Sig_transdc_resp-reg_receiver"/>
</dbReference>
<dbReference type="Pfam" id="PF00072">
    <property type="entry name" value="Response_reg"/>
    <property type="match status" value="1"/>
</dbReference>
<dbReference type="CDD" id="cd00009">
    <property type="entry name" value="AAA"/>
    <property type="match status" value="1"/>
</dbReference>
<dbReference type="CDD" id="cd00156">
    <property type="entry name" value="REC"/>
    <property type="match status" value="1"/>
</dbReference>
<dbReference type="Proteomes" id="UP000576480">
    <property type="component" value="Unassembled WGS sequence"/>
</dbReference>
<comment type="caution">
    <text evidence="15">The sequence shown here is derived from an EMBL/GenBank/DDBJ whole genome shotgun (WGS) entry which is preliminary data.</text>
</comment>
<dbReference type="InterPro" id="IPR002078">
    <property type="entry name" value="Sigma_54_int"/>
</dbReference>
<dbReference type="SUPFAM" id="SSF52540">
    <property type="entry name" value="P-loop containing nucleoside triphosphate hydrolases"/>
    <property type="match status" value="1"/>
</dbReference>
<dbReference type="Gene3D" id="3.40.50.300">
    <property type="entry name" value="P-loop containing nucleotide triphosphate hydrolases"/>
    <property type="match status" value="1"/>
</dbReference>
<feature type="non-terminal residue" evidence="15">
    <location>
        <position position="1"/>
    </location>
</feature>
<dbReference type="GO" id="GO:0005524">
    <property type="term" value="F:ATP binding"/>
    <property type="evidence" value="ECO:0007669"/>
    <property type="project" value="UniProtKB-KW"/>
</dbReference>
<keyword evidence="9" id="KW-0535">Nitrogen fixation</keyword>
<keyword evidence="7" id="KW-0010">Activator</keyword>
<dbReference type="InterPro" id="IPR025944">
    <property type="entry name" value="Sigma_54_int_dom_CS"/>
</dbReference>
<proteinExistence type="predicted"/>
<dbReference type="GO" id="GO:0003677">
    <property type="term" value="F:DNA binding"/>
    <property type="evidence" value="ECO:0007669"/>
    <property type="project" value="UniProtKB-KW"/>
</dbReference>
<dbReference type="SMART" id="SM00382">
    <property type="entry name" value="AAA"/>
    <property type="match status" value="1"/>
</dbReference>
<dbReference type="PROSITE" id="PS00676">
    <property type="entry name" value="SIGMA54_INTERACT_2"/>
    <property type="match status" value="1"/>
</dbReference>
<keyword evidence="3" id="KW-0067">ATP-binding</keyword>
<sequence length="375" mass="41998">CDAIFMRRGAVRRMGDSFKRILSPDHEIISASSGQEALLNIESHRPDLVIMDIRMPGTNGLVTLKKIKEIDARLPVIIVTAYGTMQTAIEAMGLGAYEYMLKPFDVGQMRKIIDKALAAGQLMKKTVSYPPLAGTAKEEDLIVGSSAQMQEIYKMIGQVAGKDVTVLLRGESGTGKELVARAIYQHSKRSDQPFVVVNCAAIPETLLESELFGYEKGAFTGAEERRIGKFEQSNGGTMFLDEIGDMSLSTQTKILRVIQDGEFTRLGGKEPVRVDVRLIAATNKNLRERLEFLGVKFREDLYYRLNVISIYLPPLRERKEDIPALVRYFVEKFSRELGKDVRAIDEAALHKLVRYGWPGNVRELENCLKKGSSFK</sequence>
<dbReference type="Gene3D" id="1.10.8.60">
    <property type="match status" value="1"/>
</dbReference>
<dbReference type="Pfam" id="PF25601">
    <property type="entry name" value="AAA_lid_14"/>
    <property type="match status" value="1"/>
</dbReference>
<dbReference type="InterPro" id="IPR058031">
    <property type="entry name" value="AAA_lid_NorR"/>
</dbReference>
<dbReference type="Gene3D" id="3.40.50.2300">
    <property type="match status" value="1"/>
</dbReference>
<evidence type="ECO:0000256" key="6">
    <source>
        <dbReference type="ARBA" id="ARBA00023125"/>
    </source>
</evidence>
<dbReference type="InterPro" id="IPR025943">
    <property type="entry name" value="Sigma_54_int_dom_ATP-bd_2"/>
</dbReference>
<evidence type="ECO:0000256" key="1">
    <source>
        <dbReference type="ARBA" id="ARBA00019059"/>
    </source>
</evidence>
<keyword evidence="8" id="KW-0804">Transcription</keyword>
<feature type="modified residue" description="4-aspartylphosphate" evidence="12">
    <location>
        <position position="52"/>
    </location>
</feature>
<evidence type="ECO:0000256" key="3">
    <source>
        <dbReference type="ARBA" id="ARBA00022840"/>
    </source>
</evidence>
<dbReference type="AlphaFoldDB" id="A0A6V8PTB4"/>
<dbReference type="PROSITE" id="PS50045">
    <property type="entry name" value="SIGMA54_INTERACT_4"/>
    <property type="match status" value="1"/>
</dbReference>
<evidence type="ECO:0000256" key="5">
    <source>
        <dbReference type="ARBA" id="ARBA00023015"/>
    </source>
</evidence>
<keyword evidence="4" id="KW-0902">Two-component regulatory system</keyword>